<reference evidence="2" key="1">
    <citation type="submission" date="2015-12" db="EMBL/GenBank/DDBJ databases">
        <title>Update maize B73 reference genome by single molecule sequencing technologies.</title>
        <authorList>
            <consortium name="Maize Genome Sequencing Project"/>
            <person name="Ware D."/>
        </authorList>
    </citation>
    <scope>NUCLEOTIDE SEQUENCE</scope>
    <source>
        <tissue evidence="2">Seedling</tissue>
    </source>
</reference>
<dbReference type="STRING" id="4577.A0A1D6J0X3"/>
<gene>
    <name evidence="2" type="ORF">ZEAMMB73_Zm00001d024671</name>
</gene>
<dbReference type="EMBL" id="CM000786">
    <property type="protein sequence ID" value="AQK41713.1"/>
    <property type="molecule type" value="Genomic_DNA"/>
</dbReference>
<dbReference type="InParanoid" id="A0A1D6J0X3"/>
<evidence type="ECO:0000256" key="1">
    <source>
        <dbReference type="SAM" id="MobiDB-lite"/>
    </source>
</evidence>
<name>A0A1D6J0X3_MAIZE</name>
<evidence type="ECO:0000313" key="2">
    <source>
        <dbReference type="EMBL" id="AQK41713.1"/>
    </source>
</evidence>
<dbReference type="AlphaFoldDB" id="A0A1D6J0X3"/>
<organism evidence="2">
    <name type="scientific">Zea mays</name>
    <name type="common">Maize</name>
    <dbReference type="NCBI Taxonomy" id="4577"/>
    <lineage>
        <taxon>Eukaryota</taxon>
        <taxon>Viridiplantae</taxon>
        <taxon>Streptophyta</taxon>
        <taxon>Embryophyta</taxon>
        <taxon>Tracheophyta</taxon>
        <taxon>Spermatophyta</taxon>
        <taxon>Magnoliopsida</taxon>
        <taxon>Liliopsida</taxon>
        <taxon>Poales</taxon>
        <taxon>Poaceae</taxon>
        <taxon>PACMAD clade</taxon>
        <taxon>Panicoideae</taxon>
        <taxon>Andropogonodae</taxon>
        <taxon>Andropogoneae</taxon>
        <taxon>Tripsacinae</taxon>
        <taxon>Zea</taxon>
    </lineage>
</organism>
<protein>
    <submittedName>
        <fullName evidence="2">Uncharacterized protein</fullName>
    </submittedName>
</protein>
<feature type="region of interest" description="Disordered" evidence="1">
    <location>
        <begin position="1"/>
        <end position="45"/>
    </location>
</feature>
<sequence>MSSSNARSKGFDWKETTRSIVPAKNEKKESSNTGKRETRKSIKRTGEDPVGVRDLLVSYGMFATRGCDRFVNVWDDINKRILYQYSKVRIKHCCTVIR</sequence>
<dbReference type="IntAct" id="A0A1D6J0X3">
    <property type="interactions" value="1"/>
</dbReference>
<feature type="compositionally biased region" description="Basic and acidic residues" evidence="1">
    <location>
        <begin position="24"/>
        <end position="45"/>
    </location>
</feature>
<proteinExistence type="predicted"/>
<accession>A0A1D6J0X3</accession>